<organism evidence="1 2">
    <name type="scientific">Rhododendron molle</name>
    <name type="common">Chinese azalea</name>
    <name type="synonym">Azalea mollis</name>
    <dbReference type="NCBI Taxonomy" id="49168"/>
    <lineage>
        <taxon>Eukaryota</taxon>
        <taxon>Viridiplantae</taxon>
        <taxon>Streptophyta</taxon>
        <taxon>Embryophyta</taxon>
        <taxon>Tracheophyta</taxon>
        <taxon>Spermatophyta</taxon>
        <taxon>Magnoliopsida</taxon>
        <taxon>eudicotyledons</taxon>
        <taxon>Gunneridae</taxon>
        <taxon>Pentapetalae</taxon>
        <taxon>asterids</taxon>
        <taxon>Ericales</taxon>
        <taxon>Ericaceae</taxon>
        <taxon>Ericoideae</taxon>
        <taxon>Rhodoreae</taxon>
        <taxon>Rhododendron</taxon>
    </lineage>
</organism>
<evidence type="ECO:0000313" key="1">
    <source>
        <dbReference type="EMBL" id="KAI8557928.1"/>
    </source>
</evidence>
<keyword evidence="2" id="KW-1185">Reference proteome</keyword>
<proteinExistence type="predicted"/>
<accession>A0ACC0NX16</accession>
<reference evidence="1" key="1">
    <citation type="submission" date="2022-02" db="EMBL/GenBank/DDBJ databases">
        <title>Plant Genome Project.</title>
        <authorList>
            <person name="Zhang R.-G."/>
        </authorList>
    </citation>
    <scope>NUCLEOTIDE SEQUENCE</scope>
    <source>
        <strain evidence="1">AT1</strain>
    </source>
</reference>
<protein>
    <submittedName>
        <fullName evidence="1">Uncharacterized protein</fullName>
    </submittedName>
</protein>
<gene>
    <name evidence="1" type="ORF">RHMOL_Rhmol04G0049100</name>
</gene>
<comment type="caution">
    <text evidence="1">The sequence shown here is derived from an EMBL/GenBank/DDBJ whole genome shotgun (WGS) entry which is preliminary data.</text>
</comment>
<evidence type="ECO:0000313" key="2">
    <source>
        <dbReference type="Proteomes" id="UP001062846"/>
    </source>
</evidence>
<dbReference type="Proteomes" id="UP001062846">
    <property type="component" value="Chromosome 4"/>
</dbReference>
<dbReference type="EMBL" id="CM046391">
    <property type="protein sequence ID" value="KAI8557928.1"/>
    <property type="molecule type" value="Genomic_DNA"/>
</dbReference>
<name>A0ACC0NX16_RHOML</name>
<sequence>MNEESPLLYPTVSSLIIASPSPNPHPYSAPPPLSLSQTPWVPRSSILTLATVPVQGRVAYGYLCYRKIFIGGLAKDATLDQFTKYFGKYGEITDSVIMKDRSTGRPRGFGFITYADPSVVDTVIAETHVINDKQVEIKRTIPKGSSESKDFKTKKIFVGGILTSVSDDEFKNFFSKYGKVVEHEIIRDHETRRSRGFGFIVFDNEQVVDNILANGNKIDMSGTQVEIKKAEPKKSSNSAPAPAYGRGSRGRGYVDDFGGFGDSYSSFSSGNFGPASYRTFGGGGGGRLGDYGGYGGGSEFGGRYGDFGGSDYMGYRGDPSLGYSSRFGSYGGEFGGGYGGGSALGGYGRGGGGYGNYGGSGSGAGYDSGPGAGYGGAGGLYGSRAGYSGSSRYHPYAR</sequence>